<dbReference type="Proteomes" id="UP001234178">
    <property type="component" value="Unassembled WGS sequence"/>
</dbReference>
<evidence type="ECO:0000313" key="2">
    <source>
        <dbReference type="Proteomes" id="UP001234178"/>
    </source>
</evidence>
<sequence>MSAILGMSQFTLDLVNITRNEHFQPIHVDEVEQPGFRLDLIRWRNGSNLKLAKLIWSGRAGQISLRWTSCVVELY</sequence>
<protein>
    <submittedName>
        <fullName evidence="1">Uncharacterized protein</fullName>
    </submittedName>
</protein>
<gene>
    <name evidence="1" type="ORF">OUZ56_024905</name>
</gene>
<organism evidence="1 2">
    <name type="scientific">Daphnia magna</name>
    <dbReference type="NCBI Taxonomy" id="35525"/>
    <lineage>
        <taxon>Eukaryota</taxon>
        <taxon>Metazoa</taxon>
        <taxon>Ecdysozoa</taxon>
        <taxon>Arthropoda</taxon>
        <taxon>Crustacea</taxon>
        <taxon>Branchiopoda</taxon>
        <taxon>Diplostraca</taxon>
        <taxon>Cladocera</taxon>
        <taxon>Anomopoda</taxon>
        <taxon>Daphniidae</taxon>
        <taxon>Daphnia</taxon>
    </lineage>
</organism>
<dbReference type="EMBL" id="JAOYFB010000004">
    <property type="protein sequence ID" value="KAK4012671.1"/>
    <property type="molecule type" value="Genomic_DNA"/>
</dbReference>
<name>A0ABQ9ZID3_9CRUS</name>
<evidence type="ECO:0000313" key="1">
    <source>
        <dbReference type="EMBL" id="KAK4012671.1"/>
    </source>
</evidence>
<proteinExistence type="predicted"/>
<comment type="caution">
    <text evidence="1">The sequence shown here is derived from an EMBL/GenBank/DDBJ whole genome shotgun (WGS) entry which is preliminary data.</text>
</comment>
<reference evidence="1 2" key="1">
    <citation type="journal article" date="2023" name="Nucleic Acids Res.">
        <title>The hologenome of Daphnia magna reveals possible DNA methylation and microbiome-mediated evolution of the host genome.</title>
        <authorList>
            <person name="Chaturvedi A."/>
            <person name="Li X."/>
            <person name="Dhandapani V."/>
            <person name="Marshall H."/>
            <person name="Kissane S."/>
            <person name="Cuenca-Cambronero M."/>
            <person name="Asole G."/>
            <person name="Calvet F."/>
            <person name="Ruiz-Romero M."/>
            <person name="Marangio P."/>
            <person name="Guigo R."/>
            <person name="Rago D."/>
            <person name="Mirbahai L."/>
            <person name="Eastwood N."/>
            <person name="Colbourne J.K."/>
            <person name="Zhou J."/>
            <person name="Mallon E."/>
            <person name="Orsini L."/>
        </authorList>
    </citation>
    <scope>NUCLEOTIDE SEQUENCE [LARGE SCALE GENOMIC DNA]</scope>
    <source>
        <strain evidence="1">LRV0_1</strain>
    </source>
</reference>
<accession>A0ABQ9ZID3</accession>
<keyword evidence="2" id="KW-1185">Reference proteome</keyword>